<dbReference type="RefSeq" id="WP_101555711.1">
    <property type="nucleotide sequence ID" value="NZ_FXYY01000024.1"/>
</dbReference>
<evidence type="ECO:0000256" key="12">
    <source>
        <dbReference type="NCBIfam" id="TIGR04265"/>
    </source>
</evidence>
<evidence type="ECO:0000256" key="9">
    <source>
        <dbReference type="ARBA" id="ARBA00023136"/>
    </source>
</evidence>
<evidence type="ECO:0000256" key="10">
    <source>
        <dbReference type="ARBA" id="ARBA00023209"/>
    </source>
</evidence>
<dbReference type="PANTHER" id="PTHR21248:SF22">
    <property type="entry name" value="PHOSPHOLIPASE D"/>
    <property type="match status" value="1"/>
</dbReference>
<dbReference type="EC" id="2.7.8.-" evidence="12"/>
<keyword evidence="9 13" id="KW-0472">Membrane</keyword>
<feature type="domain" description="PLD phosphodiesterase" evidence="14">
    <location>
        <begin position="403"/>
        <end position="430"/>
    </location>
</feature>
<feature type="domain" description="PLD phosphodiesterase" evidence="14">
    <location>
        <begin position="219"/>
        <end position="246"/>
    </location>
</feature>
<dbReference type="PROSITE" id="PS50035">
    <property type="entry name" value="PLD"/>
    <property type="match status" value="2"/>
</dbReference>
<sequence length="490" mass="54781">MDLSMVASVATTTWIVIEYIVKIIAVGVVPENRRPSSSSAWLLLILFVPIVGIPAFLLLGSPYIDQRRARIQAEANELMHEGADDLPDVPPSLVAKPEFVSVAQLGRALTALPMVTGDSHGVISDYEASIKRMAELVDGAHEYVHVEIYIIAWDSTTDVFFRALERASARGVEVRVLFDHIGSRKYPGFHRLGKRLNAAGIEWHLMLPFIPWRGKARRIDLRNHRKLLVIDGKRAMMGSQNMIDSSYLNRKNSQIGRNWHDIMVELSGPIVAGIEAVFSTDWYSESGQALGIRPYERDGNEPEVGGATSAMQLVPSGPGFTTAPNLKVFTSMMYLAQKRLAIVSPYFVPDESLLAAVETAARRGVDVELYVSEQADQYMVDRAQSSYYRSLLEAGVRIFLYPKPAVLHTKCFIVDDLYAVMGSSNMDMRSFGLNYEISLLTTGGDLVDDIVDVVAGYQDVSRELTLEEWEKRPWPRRYMESVMRLTSSLQ</sequence>
<dbReference type="Gene3D" id="3.30.870.10">
    <property type="entry name" value="Endonuclease Chain A"/>
    <property type="match status" value="2"/>
</dbReference>
<evidence type="ECO:0000256" key="6">
    <source>
        <dbReference type="ARBA" id="ARBA00022737"/>
    </source>
</evidence>
<feature type="transmembrane region" description="Helical" evidence="13">
    <location>
        <begin position="41"/>
        <end position="64"/>
    </location>
</feature>
<organism evidence="15 16">
    <name type="scientific">Brevibacterium linens ATCC 9172</name>
    <dbReference type="NCBI Taxonomy" id="1255617"/>
    <lineage>
        <taxon>Bacteria</taxon>
        <taxon>Bacillati</taxon>
        <taxon>Actinomycetota</taxon>
        <taxon>Actinomycetes</taxon>
        <taxon>Micrococcales</taxon>
        <taxon>Brevibacteriaceae</taxon>
        <taxon>Brevibacterium</taxon>
    </lineage>
</organism>
<keyword evidence="3" id="KW-0444">Lipid biosynthesis</keyword>
<dbReference type="InterPro" id="IPR022924">
    <property type="entry name" value="Cardiolipin_synthase"/>
</dbReference>
<dbReference type="Pfam" id="PF13396">
    <property type="entry name" value="PLDc_N"/>
    <property type="match status" value="1"/>
</dbReference>
<evidence type="ECO:0000256" key="7">
    <source>
        <dbReference type="ARBA" id="ARBA00022989"/>
    </source>
</evidence>
<evidence type="ECO:0000256" key="5">
    <source>
        <dbReference type="ARBA" id="ARBA00022692"/>
    </source>
</evidence>
<gene>
    <name evidence="15" type="ORF">BLIN9172_02950</name>
</gene>
<evidence type="ECO:0000256" key="11">
    <source>
        <dbReference type="ARBA" id="ARBA00023264"/>
    </source>
</evidence>
<dbReference type="GO" id="GO:0005886">
    <property type="term" value="C:plasma membrane"/>
    <property type="evidence" value="ECO:0007669"/>
    <property type="project" value="UniProtKB-SubCell"/>
</dbReference>
<keyword evidence="4 15" id="KW-0808">Transferase</keyword>
<keyword evidence="6" id="KW-0677">Repeat</keyword>
<dbReference type="SUPFAM" id="SSF56024">
    <property type="entry name" value="Phospholipase D/nuclease"/>
    <property type="match status" value="2"/>
</dbReference>
<dbReference type="InterPro" id="IPR001736">
    <property type="entry name" value="PLipase_D/transphosphatidylase"/>
</dbReference>
<dbReference type="EMBL" id="FXYY01000024">
    <property type="protein sequence ID" value="SMX96405.1"/>
    <property type="molecule type" value="Genomic_DNA"/>
</dbReference>
<name>A0A2H1K9D7_BRELN</name>
<dbReference type="GO" id="GO:0008808">
    <property type="term" value="F:cardiolipin synthase activity"/>
    <property type="evidence" value="ECO:0007669"/>
    <property type="project" value="UniProtKB-UniRule"/>
</dbReference>
<dbReference type="Proteomes" id="UP000234641">
    <property type="component" value="Unassembled WGS sequence"/>
</dbReference>
<evidence type="ECO:0000313" key="16">
    <source>
        <dbReference type="Proteomes" id="UP000234641"/>
    </source>
</evidence>
<keyword evidence="7 13" id="KW-1133">Transmembrane helix</keyword>
<evidence type="ECO:0000256" key="8">
    <source>
        <dbReference type="ARBA" id="ARBA00023098"/>
    </source>
</evidence>
<keyword evidence="10" id="KW-0594">Phospholipid biosynthesis</keyword>
<keyword evidence="11" id="KW-1208">Phospholipid metabolism</keyword>
<reference evidence="15 16" key="1">
    <citation type="submission" date="2017-03" db="EMBL/GenBank/DDBJ databases">
        <authorList>
            <person name="Afonso C.L."/>
            <person name="Miller P.J."/>
            <person name="Scott M.A."/>
            <person name="Spackman E."/>
            <person name="Goraichik I."/>
            <person name="Dimitrov K.M."/>
            <person name="Suarez D.L."/>
            <person name="Swayne D.E."/>
        </authorList>
    </citation>
    <scope>NUCLEOTIDE SEQUENCE [LARGE SCALE GENOMIC DNA]</scope>
    <source>
        <strain evidence="15 16">ATCC 9172</strain>
    </source>
</reference>
<dbReference type="GO" id="GO:0032049">
    <property type="term" value="P:cardiolipin biosynthetic process"/>
    <property type="evidence" value="ECO:0007669"/>
    <property type="project" value="UniProtKB-UniRule"/>
</dbReference>
<comment type="subcellular location">
    <subcellularLocation>
        <location evidence="1">Cell membrane</location>
        <topology evidence="1">Multi-pass membrane protein</topology>
    </subcellularLocation>
</comment>
<feature type="transmembrane region" description="Helical" evidence="13">
    <location>
        <begin position="6"/>
        <end position="29"/>
    </location>
</feature>
<evidence type="ECO:0000259" key="14">
    <source>
        <dbReference type="PROSITE" id="PS50035"/>
    </source>
</evidence>
<keyword evidence="8" id="KW-0443">Lipid metabolism</keyword>
<protein>
    <recommendedName>
        <fullName evidence="12">Cardiolipin synthase</fullName>
        <ecNumber evidence="12">2.7.8.-</ecNumber>
    </recommendedName>
</protein>
<dbReference type="Pfam" id="PF13091">
    <property type="entry name" value="PLDc_2"/>
    <property type="match status" value="2"/>
</dbReference>
<accession>A0A2H1K9D7</accession>
<evidence type="ECO:0000256" key="2">
    <source>
        <dbReference type="ARBA" id="ARBA00022475"/>
    </source>
</evidence>
<evidence type="ECO:0000256" key="3">
    <source>
        <dbReference type="ARBA" id="ARBA00022516"/>
    </source>
</evidence>
<evidence type="ECO:0000256" key="13">
    <source>
        <dbReference type="SAM" id="Phobius"/>
    </source>
</evidence>
<dbReference type="PANTHER" id="PTHR21248">
    <property type="entry name" value="CARDIOLIPIN SYNTHASE"/>
    <property type="match status" value="1"/>
</dbReference>
<evidence type="ECO:0000313" key="15">
    <source>
        <dbReference type="EMBL" id="SMX96405.1"/>
    </source>
</evidence>
<dbReference type="InterPro" id="IPR027379">
    <property type="entry name" value="CLS_N"/>
</dbReference>
<dbReference type="SMART" id="SM00155">
    <property type="entry name" value="PLDc"/>
    <property type="match status" value="2"/>
</dbReference>
<dbReference type="InterPro" id="IPR025202">
    <property type="entry name" value="PLD-like_dom"/>
</dbReference>
<dbReference type="NCBIfam" id="TIGR04265">
    <property type="entry name" value="bac_cardiolipin"/>
    <property type="match status" value="1"/>
</dbReference>
<keyword evidence="5 13" id="KW-0812">Transmembrane</keyword>
<proteinExistence type="predicted"/>
<keyword evidence="2" id="KW-1003">Cell membrane</keyword>
<evidence type="ECO:0000256" key="1">
    <source>
        <dbReference type="ARBA" id="ARBA00004651"/>
    </source>
</evidence>
<evidence type="ECO:0000256" key="4">
    <source>
        <dbReference type="ARBA" id="ARBA00022679"/>
    </source>
</evidence>
<dbReference type="AlphaFoldDB" id="A0A2H1K9D7"/>